<protein>
    <submittedName>
        <fullName evidence="1">Stage V sporulation protein AE</fullName>
    </submittedName>
</protein>
<gene>
    <name evidence="1" type="ORF">Y919_01875</name>
</gene>
<accession>A0A096CX65</accession>
<dbReference type="AlphaFoldDB" id="A0A096CX65"/>
<name>A0A096CX65_9FIRM</name>
<dbReference type="STRING" id="1156417.Y919_01875"/>
<proteinExistence type="predicted"/>
<evidence type="ECO:0000313" key="2">
    <source>
        <dbReference type="Proteomes" id="UP000029622"/>
    </source>
</evidence>
<sequence length="185" mass="19682">MFLKRKVILVTDGDANARRAVEMAATRIGGRCISRSAGNPTPLSGEEIIELVKTAKYDPVIVMVDDKGNPSQGQGEQVIEEILKSDEIEVLGVIAVASNTEGVNGVAVDFSINSDGERVEGAVNKCGRETNSKVLYGDTVDILNKYKVPVIVGIGDIGKMNGKDDSKIGAPVLTRAIEEILKIAE</sequence>
<dbReference type="EMBL" id="AZTB01000005">
    <property type="protein sequence ID" value="KGG81159.1"/>
    <property type="molecule type" value="Genomic_DNA"/>
</dbReference>
<reference evidence="1 2" key="1">
    <citation type="submission" date="2013-12" db="EMBL/GenBank/DDBJ databases">
        <title>Draft genome sequence of Caloranaerobacter sp. H53214.</title>
        <authorList>
            <person name="Jiang L.J."/>
            <person name="Shao Z.Z."/>
            <person name="Long M.N."/>
        </authorList>
    </citation>
    <scope>NUCLEOTIDE SEQUENCE [LARGE SCALE GENOMIC DNA]</scope>
    <source>
        <strain evidence="1 2">H53214</strain>
    </source>
</reference>
<dbReference type="InterPro" id="IPR025914">
    <property type="entry name" value="SpoVAE"/>
</dbReference>
<comment type="caution">
    <text evidence="1">The sequence shown here is derived from an EMBL/GenBank/DDBJ whole genome shotgun (WGS) entry which is preliminary data.</text>
</comment>
<dbReference type="Pfam" id="PF14097">
    <property type="entry name" value="SpoVAE"/>
    <property type="match status" value="1"/>
</dbReference>
<dbReference type="Proteomes" id="UP000029622">
    <property type="component" value="Unassembled WGS sequence"/>
</dbReference>
<organism evidence="1 2">
    <name type="scientific">Caloranaerobacter azorensis H53214</name>
    <dbReference type="NCBI Taxonomy" id="1156417"/>
    <lineage>
        <taxon>Bacteria</taxon>
        <taxon>Bacillati</taxon>
        <taxon>Bacillota</taxon>
        <taxon>Tissierellia</taxon>
        <taxon>Tissierellales</taxon>
        <taxon>Thermohalobacteraceae</taxon>
        <taxon>Caloranaerobacter</taxon>
    </lineage>
</organism>
<evidence type="ECO:0000313" key="1">
    <source>
        <dbReference type="EMBL" id="KGG81159.1"/>
    </source>
</evidence>